<accession>A0ABQ2MVP8</accession>
<protein>
    <recommendedName>
        <fullName evidence="5">Integral membrane protein</fullName>
    </recommendedName>
</protein>
<feature type="transmembrane region" description="Helical" evidence="2">
    <location>
        <begin position="37"/>
        <end position="58"/>
    </location>
</feature>
<gene>
    <name evidence="3" type="ORF">GCM10012287_51240</name>
</gene>
<keyword evidence="2" id="KW-0812">Transmembrane</keyword>
<evidence type="ECO:0000313" key="4">
    <source>
        <dbReference type="Proteomes" id="UP000631535"/>
    </source>
</evidence>
<feature type="region of interest" description="Disordered" evidence="1">
    <location>
        <begin position="88"/>
        <end position="115"/>
    </location>
</feature>
<proteinExistence type="predicted"/>
<evidence type="ECO:0000256" key="2">
    <source>
        <dbReference type="SAM" id="Phobius"/>
    </source>
</evidence>
<keyword evidence="4" id="KW-1185">Reference proteome</keyword>
<reference evidence="4" key="1">
    <citation type="journal article" date="2019" name="Int. J. Syst. Evol. Microbiol.">
        <title>The Global Catalogue of Microorganisms (GCM) 10K type strain sequencing project: providing services to taxonomists for standard genome sequencing and annotation.</title>
        <authorList>
            <consortium name="The Broad Institute Genomics Platform"/>
            <consortium name="The Broad Institute Genome Sequencing Center for Infectious Disease"/>
            <person name="Wu L."/>
            <person name="Ma J."/>
        </authorList>
    </citation>
    <scope>NUCLEOTIDE SEQUENCE [LARGE SCALE GENOMIC DNA]</scope>
    <source>
        <strain evidence="4">CGMCC 4.7178</strain>
    </source>
</reference>
<dbReference type="EMBL" id="BMMP01000021">
    <property type="protein sequence ID" value="GGO56809.1"/>
    <property type="molecule type" value="Genomic_DNA"/>
</dbReference>
<feature type="compositionally biased region" description="Basic and acidic residues" evidence="1">
    <location>
        <begin position="90"/>
        <end position="115"/>
    </location>
</feature>
<organism evidence="3 4">
    <name type="scientific">Streptomyces daqingensis</name>
    <dbReference type="NCBI Taxonomy" id="1472640"/>
    <lineage>
        <taxon>Bacteria</taxon>
        <taxon>Bacillati</taxon>
        <taxon>Actinomycetota</taxon>
        <taxon>Actinomycetes</taxon>
        <taxon>Kitasatosporales</taxon>
        <taxon>Streptomycetaceae</taxon>
        <taxon>Streptomyces</taxon>
    </lineage>
</organism>
<comment type="caution">
    <text evidence="3">The sequence shown here is derived from an EMBL/GenBank/DDBJ whole genome shotgun (WGS) entry which is preliminary data.</text>
</comment>
<sequence length="126" mass="14115">MAALNGGLPGRGRSVLPVVLCVVWCCLVAWWPEEHAAPGTVFVLLGWGLGLLPVHVTLRGPWSGRGRCVRRPGRRAVRRSGRSRAVGRVETYRGGEQRARTTYGDRGRPADGRYREDRRIRPYGRR</sequence>
<keyword evidence="2" id="KW-1133">Transmembrane helix</keyword>
<evidence type="ECO:0000313" key="3">
    <source>
        <dbReference type="EMBL" id="GGO56809.1"/>
    </source>
</evidence>
<evidence type="ECO:0008006" key="5">
    <source>
        <dbReference type="Google" id="ProtNLM"/>
    </source>
</evidence>
<feature type="transmembrane region" description="Helical" evidence="2">
    <location>
        <begin position="12"/>
        <end position="31"/>
    </location>
</feature>
<name>A0ABQ2MVP8_9ACTN</name>
<dbReference type="Proteomes" id="UP000631535">
    <property type="component" value="Unassembled WGS sequence"/>
</dbReference>
<keyword evidence="2" id="KW-0472">Membrane</keyword>
<evidence type="ECO:0000256" key="1">
    <source>
        <dbReference type="SAM" id="MobiDB-lite"/>
    </source>
</evidence>